<reference evidence="1" key="1">
    <citation type="submission" date="2022-11" db="EMBL/GenBank/DDBJ databases">
        <title>Lysinibacillus irui.</title>
        <authorList>
            <person name="Akintayo S.O."/>
        </authorList>
    </citation>
    <scope>NUCLEOTIDE SEQUENCE</scope>
    <source>
        <strain evidence="1">IRB4-01</strain>
    </source>
</reference>
<proteinExistence type="predicted"/>
<dbReference type="KEGG" id="liu:OU989_13335"/>
<dbReference type="RefSeq" id="WP_274793523.1">
    <property type="nucleotide sequence ID" value="NZ_CP113527.1"/>
</dbReference>
<accession>A0AAJ5UQ97</accession>
<organism evidence="1 2">
    <name type="scientific">Lysinibacillus irui</name>
    <dbReference type="NCBI Taxonomy" id="2998077"/>
    <lineage>
        <taxon>Bacteria</taxon>
        <taxon>Bacillati</taxon>
        <taxon>Bacillota</taxon>
        <taxon>Bacilli</taxon>
        <taxon>Bacillales</taxon>
        <taxon>Bacillaceae</taxon>
        <taxon>Lysinibacillus</taxon>
    </lineage>
</organism>
<evidence type="ECO:0000313" key="2">
    <source>
        <dbReference type="Proteomes" id="UP001219585"/>
    </source>
</evidence>
<dbReference type="Proteomes" id="UP001219585">
    <property type="component" value="Chromosome"/>
</dbReference>
<dbReference type="EMBL" id="CP113527">
    <property type="protein sequence ID" value="WDV05291.1"/>
    <property type="molecule type" value="Genomic_DNA"/>
</dbReference>
<sequence length="177" mass="20469">MNISIPTYLQSFAENIQQEDVETQFQLHSSTGNRQFEIWFYGDLLTIEDEPLPFITGEHARIVAKDSETTEEILLFDATLHGYNALFCDEYTEDQRVNRPLKKYNMPATEIVVSFFYNIDYDEEVDDYRSDDHGNVLLISGQTADWETIKCNGYDAFAFYVKKEVGTLLAFAQEELA</sequence>
<evidence type="ECO:0000313" key="1">
    <source>
        <dbReference type="EMBL" id="WDV05291.1"/>
    </source>
</evidence>
<dbReference type="AlphaFoldDB" id="A0AAJ5UQ97"/>
<name>A0AAJ5UQ97_9BACI</name>
<protein>
    <submittedName>
        <fullName evidence="1">Uncharacterized protein</fullName>
    </submittedName>
</protein>
<gene>
    <name evidence="1" type="ORF">OU989_13335</name>
</gene>